<dbReference type="Pfam" id="PF14367">
    <property type="entry name" value="DUF4411"/>
    <property type="match status" value="1"/>
</dbReference>
<organism evidence="1 2">
    <name type="scientific">Xanthomonas campestris pv. glycines</name>
    <dbReference type="NCBI Taxonomy" id="473421"/>
    <lineage>
        <taxon>Bacteria</taxon>
        <taxon>Pseudomonadati</taxon>
        <taxon>Pseudomonadota</taxon>
        <taxon>Gammaproteobacteria</taxon>
        <taxon>Lysobacterales</taxon>
        <taxon>Lysobacteraceae</taxon>
        <taxon>Xanthomonas</taxon>
    </lineage>
</organism>
<dbReference type="InterPro" id="IPR016541">
    <property type="entry name" value="UCP008505"/>
</dbReference>
<evidence type="ECO:0000313" key="1">
    <source>
        <dbReference type="EMBL" id="OEY89236.1"/>
    </source>
</evidence>
<dbReference type="EMBL" id="MKCQ01000013">
    <property type="protein sequence ID" value="OEY89236.1"/>
    <property type="molecule type" value="Genomic_DNA"/>
</dbReference>
<name>A0AAX0HXH8_XANCG</name>
<dbReference type="Proteomes" id="UP000175852">
    <property type="component" value="Unassembled WGS sequence"/>
</dbReference>
<accession>A0AAX0HXH8</accession>
<evidence type="ECO:0008006" key="3">
    <source>
        <dbReference type="Google" id="ProtNLM"/>
    </source>
</evidence>
<dbReference type="AlphaFoldDB" id="A0AAX0HXH8"/>
<gene>
    <name evidence="1" type="ORF">BIY41_19340</name>
</gene>
<dbReference type="CDD" id="cd18711">
    <property type="entry name" value="PIN_VapC-like_DUF411"/>
    <property type="match status" value="1"/>
</dbReference>
<reference evidence="1 2" key="1">
    <citation type="submission" date="2016-09" db="EMBL/GenBank/DDBJ databases">
        <authorList>
            <person name="Wen S.-F."/>
            <person name="Lo A.-C."/>
            <person name="Lin C.-J."/>
            <person name="Tseng T.-T."/>
        </authorList>
    </citation>
    <scope>NUCLEOTIDE SEQUENCE [LARGE SCALE GENOMIC DNA]</scope>
    <source>
        <strain evidence="1 2">12609</strain>
    </source>
</reference>
<protein>
    <recommendedName>
        <fullName evidence="3">DUF4411 family protein</fullName>
    </recommendedName>
</protein>
<proteinExistence type="predicted"/>
<evidence type="ECO:0000313" key="2">
    <source>
        <dbReference type="Proteomes" id="UP000175852"/>
    </source>
</evidence>
<dbReference type="PIRSF" id="PIRSF008505">
    <property type="entry name" value="UCP008505"/>
    <property type="match status" value="1"/>
</dbReference>
<comment type="caution">
    <text evidence="1">The sequence shown here is derived from an EMBL/GenBank/DDBJ whole genome shotgun (WGS) entry which is preliminary data.</text>
</comment>
<sequence length="156" mass="17585">MMYVFDTGPFSRLKHYYPAVFHSFWAHMDALVHGGYLLSTREVKRELDNGEPNAVVSAWIDQHAGLFSMPSAGEMQLVAQILAIPHFQSIIGERQRLKGTPVADPFVIAAAQVRGFAVVTTEVYKPQAAKVPNICQHFNVRCIDLEQFMAEQKMTY</sequence>